<proteinExistence type="predicted"/>
<accession>A0ABV1NKL2</accession>
<dbReference type="EMBL" id="JBEGDD010000002">
    <property type="protein sequence ID" value="MEQ7154390.1"/>
    <property type="molecule type" value="Genomic_DNA"/>
</dbReference>
<reference evidence="1 2" key="1">
    <citation type="submission" date="2024-06" db="EMBL/GenBank/DDBJ databases">
        <title>Brevundimonas sp. C11.</title>
        <authorList>
            <person name="Maltman C."/>
        </authorList>
    </citation>
    <scope>NUCLEOTIDE SEQUENCE [LARGE SCALE GENOMIC DNA]</scope>
    <source>
        <strain evidence="1 2">C11</strain>
    </source>
</reference>
<dbReference type="Proteomes" id="UP001445732">
    <property type="component" value="Unassembled WGS sequence"/>
</dbReference>
<gene>
    <name evidence="1" type="ORF">ABN401_04105</name>
</gene>
<protein>
    <submittedName>
        <fullName evidence="1">Uncharacterized protein</fullName>
    </submittedName>
</protein>
<keyword evidence="2" id="KW-1185">Reference proteome</keyword>
<dbReference type="RefSeq" id="WP_349683559.1">
    <property type="nucleotide sequence ID" value="NZ_JBEGDD010000002.1"/>
</dbReference>
<evidence type="ECO:0000313" key="2">
    <source>
        <dbReference type="Proteomes" id="UP001445732"/>
    </source>
</evidence>
<name>A0ABV1NKL2_9CAUL</name>
<sequence length="40" mass="4262">MTTPLIRLVSLGSARALTRDLIGGAYTELNVFDSREPAGV</sequence>
<comment type="caution">
    <text evidence="1">The sequence shown here is derived from an EMBL/GenBank/DDBJ whole genome shotgun (WGS) entry which is preliminary data.</text>
</comment>
<evidence type="ECO:0000313" key="1">
    <source>
        <dbReference type="EMBL" id="MEQ7154390.1"/>
    </source>
</evidence>
<organism evidence="1 2">
    <name type="scientific">Brevundimonas aurifodinae</name>
    <dbReference type="NCBI Taxonomy" id="1508312"/>
    <lineage>
        <taxon>Bacteria</taxon>
        <taxon>Pseudomonadati</taxon>
        <taxon>Pseudomonadota</taxon>
        <taxon>Alphaproteobacteria</taxon>
        <taxon>Caulobacterales</taxon>
        <taxon>Caulobacteraceae</taxon>
        <taxon>Brevundimonas</taxon>
    </lineage>
</organism>